<comment type="caution">
    <text evidence="2">The sequence shown here is derived from an EMBL/GenBank/DDBJ whole genome shotgun (WGS) entry which is preliminary data.</text>
</comment>
<name>A0A1F8GB73_9BACT</name>
<keyword evidence="1" id="KW-0472">Membrane</keyword>
<reference evidence="2 3" key="1">
    <citation type="journal article" date="2016" name="Nat. Commun.">
        <title>Thousands of microbial genomes shed light on interconnected biogeochemical processes in an aquifer system.</title>
        <authorList>
            <person name="Anantharaman K."/>
            <person name="Brown C.T."/>
            <person name="Hug L.A."/>
            <person name="Sharon I."/>
            <person name="Castelle C.J."/>
            <person name="Probst A.J."/>
            <person name="Thomas B.C."/>
            <person name="Singh A."/>
            <person name="Wilkins M.J."/>
            <person name="Karaoz U."/>
            <person name="Brodie E.L."/>
            <person name="Williams K.H."/>
            <person name="Hubbard S.S."/>
            <person name="Banfield J.F."/>
        </authorList>
    </citation>
    <scope>NUCLEOTIDE SEQUENCE [LARGE SCALE GENOMIC DNA]</scope>
</reference>
<accession>A0A1F8GB73</accession>
<sequence>MRKLQWLIAIISILTGIFLFSFPLNGTDKELRPIVLPDDYDQLKVAARGTVSCTQNESFSAGMADLLVYPDPKSPKHYIIITSNTGLTDGDLGKSDEELRDKMALLSPYALFHLQVLDNKQVKISSFMREGDMWLEALKLWQTRFDMNWELVDTQTRNAGQNDNVGDKMLEDIYKMSCKLSVGTIH</sequence>
<proteinExistence type="predicted"/>
<feature type="transmembrane region" description="Helical" evidence="1">
    <location>
        <begin position="6"/>
        <end position="24"/>
    </location>
</feature>
<dbReference type="AlphaFoldDB" id="A0A1F8GB73"/>
<gene>
    <name evidence="2" type="ORF">A2918_02095</name>
</gene>
<protein>
    <submittedName>
        <fullName evidence="2">Uncharacterized protein</fullName>
    </submittedName>
</protein>
<evidence type="ECO:0000313" key="3">
    <source>
        <dbReference type="Proteomes" id="UP000178227"/>
    </source>
</evidence>
<dbReference type="EMBL" id="MGKI01000011">
    <property type="protein sequence ID" value="OGN22531.1"/>
    <property type="molecule type" value="Genomic_DNA"/>
</dbReference>
<keyword evidence="1" id="KW-0812">Transmembrane</keyword>
<evidence type="ECO:0000256" key="1">
    <source>
        <dbReference type="SAM" id="Phobius"/>
    </source>
</evidence>
<evidence type="ECO:0000313" key="2">
    <source>
        <dbReference type="EMBL" id="OGN22531.1"/>
    </source>
</evidence>
<keyword evidence="1" id="KW-1133">Transmembrane helix</keyword>
<organism evidence="2 3">
    <name type="scientific">Candidatus Yanofskybacteria bacterium RIFCSPLOWO2_01_FULL_42_49</name>
    <dbReference type="NCBI Taxonomy" id="1802694"/>
    <lineage>
        <taxon>Bacteria</taxon>
        <taxon>Candidatus Yanofskyibacteriota</taxon>
    </lineage>
</organism>
<dbReference type="Proteomes" id="UP000178227">
    <property type="component" value="Unassembled WGS sequence"/>
</dbReference>